<evidence type="ECO:0000256" key="1">
    <source>
        <dbReference type="SAM" id="MobiDB-lite"/>
    </source>
</evidence>
<proteinExistence type="predicted"/>
<gene>
    <name evidence="2" type="ORF">RHSIM_Rhsim13G0001300</name>
</gene>
<evidence type="ECO:0000313" key="3">
    <source>
        <dbReference type="Proteomes" id="UP000626092"/>
    </source>
</evidence>
<keyword evidence="3" id="KW-1185">Reference proteome</keyword>
<name>A0A834G0J6_RHOSS</name>
<protein>
    <submittedName>
        <fullName evidence="2">Uncharacterized protein</fullName>
    </submittedName>
</protein>
<sequence>MPTFGYIPFPFNCSCPSHPDPRSDPHSASHSIPCHGKQPHASLSESAPPPATCSLAKCATGSSRPSKHSTTDRDFLHVQAPEKPNECSICRLEFAIGQALGHRPTTDRKAEQRTGPVWSIRLAAKEREVIGFEFDAGAIA</sequence>
<organism evidence="2 3">
    <name type="scientific">Rhododendron simsii</name>
    <name type="common">Sims's rhododendron</name>
    <dbReference type="NCBI Taxonomy" id="118357"/>
    <lineage>
        <taxon>Eukaryota</taxon>
        <taxon>Viridiplantae</taxon>
        <taxon>Streptophyta</taxon>
        <taxon>Embryophyta</taxon>
        <taxon>Tracheophyta</taxon>
        <taxon>Spermatophyta</taxon>
        <taxon>Magnoliopsida</taxon>
        <taxon>eudicotyledons</taxon>
        <taxon>Gunneridae</taxon>
        <taxon>Pentapetalae</taxon>
        <taxon>asterids</taxon>
        <taxon>Ericales</taxon>
        <taxon>Ericaceae</taxon>
        <taxon>Ericoideae</taxon>
        <taxon>Rhodoreae</taxon>
        <taxon>Rhododendron</taxon>
    </lineage>
</organism>
<accession>A0A834G0J6</accession>
<reference evidence="2" key="1">
    <citation type="submission" date="2019-11" db="EMBL/GenBank/DDBJ databases">
        <authorList>
            <person name="Liu Y."/>
            <person name="Hou J."/>
            <person name="Li T.-Q."/>
            <person name="Guan C.-H."/>
            <person name="Wu X."/>
            <person name="Wu H.-Z."/>
            <person name="Ling F."/>
            <person name="Zhang R."/>
            <person name="Shi X.-G."/>
            <person name="Ren J.-P."/>
            <person name="Chen E.-F."/>
            <person name="Sun J.-M."/>
        </authorList>
    </citation>
    <scope>NUCLEOTIDE SEQUENCE</scope>
    <source>
        <strain evidence="2">Adult_tree_wgs_1</strain>
        <tissue evidence="2">Leaves</tissue>
    </source>
</reference>
<dbReference type="OrthoDB" id="9411774at2759"/>
<comment type="caution">
    <text evidence="2">The sequence shown here is derived from an EMBL/GenBank/DDBJ whole genome shotgun (WGS) entry which is preliminary data.</text>
</comment>
<dbReference type="EMBL" id="WJXA01000013">
    <property type="protein sequence ID" value="KAF7121184.1"/>
    <property type="molecule type" value="Genomic_DNA"/>
</dbReference>
<dbReference type="AlphaFoldDB" id="A0A834G0J6"/>
<dbReference type="Proteomes" id="UP000626092">
    <property type="component" value="Unassembled WGS sequence"/>
</dbReference>
<feature type="region of interest" description="Disordered" evidence="1">
    <location>
        <begin position="20"/>
        <end position="51"/>
    </location>
</feature>
<evidence type="ECO:0000313" key="2">
    <source>
        <dbReference type="EMBL" id="KAF7121184.1"/>
    </source>
</evidence>